<dbReference type="EMBL" id="GEBQ01031287">
    <property type="protein sequence ID" value="JAT08690.1"/>
    <property type="molecule type" value="Transcribed_RNA"/>
</dbReference>
<keyword evidence="2" id="KW-0472">Membrane</keyword>
<protein>
    <submittedName>
        <fullName evidence="3">Uncharacterized protein</fullName>
    </submittedName>
</protein>
<reference evidence="3" key="1">
    <citation type="submission" date="2015-11" db="EMBL/GenBank/DDBJ databases">
        <title>De novo transcriptome assembly of four potential Pierce s Disease insect vectors from Arizona vineyards.</title>
        <authorList>
            <person name="Tassone E.E."/>
        </authorList>
    </citation>
    <scope>NUCLEOTIDE SEQUENCE</scope>
</reference>
<proteinExistence type="predicted"/>
<gene>
    <name evidence="3" type="ORF">g.17795</name>
</gene>
<evidence type="ECO:0000313" key="3">
    <source>
        <dbReference type="EMBL" id="JAT08690.1"/>
    </source>
</evidence>
<organism evidence="3">
    <name type="scientific">Graphocephala atropunctata</name>
    <dbReference type="NCBI Taxonomy" id="36148"/>
    <lineage>
        <taxon>Eukaryota</taxon>
        <taxon>Metazoa</taxon>
        <taxon>Ecdysozoa</taxon>
        <taxon>Arthropoda</taxon>
        <taxon>Hexapoda</taxon>
        <taxon>Insecta</taxon>
        <taxon>Pterygota</taxon>
        <taxon>Neoptera</taxon>
        <taxon>Paraneoptera</taxon>
        <taxon>Hemiptera</taxon>
        <taxon>Auchenorrhyncha</taxon>
        <taxon>Membracoidea</taxon>
        <taxon>Cicadellidae</taxon>
        <taxon>Cicadellinae</taxon>
        <taxon>Cicadellini</taxon>
        <taxon>Graphocephala</taxon>
    </lineage>
</organism>
<keyword evidence="2" id="KW-0812">Transmembrane</keyword>
<evidence type="ECO:0000256" key="2">
    <source>
        <dbReference type="SAM" id="Phobius"/>
    </source>
</evidence>
<accession>A0A1B6KB75</accession>
<dbReference type="AlphaFoldDB" id="A0A1B6KB75"/>
<keyword evidence="2" id="KW-1133">Transmembrane helix</keyword>
<feature type="transmembrane region" description="Helical" evidence="2">
    <location>
        <begin position="12"/>
        <end position="35"/>
    </location>
</feature>
<name>A0A1B6KB75_9HEMI</name>
<feature type="region of interest" description="Disordered" evidence="1">
    <location>
        <begin position="146"/>
        <end position="184"/>
    </location>
</feature>
<evidence type="ECO:0000256" key="1">
    <source>
        <dbReference type="SAM" id="MobiDB-lite"/>
    </source>
</evidence>
<sequence>QRTTQDFTMRICYLPIFLAVVTLSMLGISAQHVRVARQLDLSPITDMVAMMSMIMSMMVPAEVMSVFTDSFGPIFSAVPVDFSSLTSLGRKRRATYPWEGQVKKIMHELERVEKMLDEVPKYPKGPVFSYDQGLMGLDNRFGSDEIPAHDSFRDNPNIRFARSSGSSSSGDESKQDGGGDMQTKGVETAMKGATIAEKGFEGTKMGSKAGSDLAKGGKAGAEGAAAGADMMSGAAETMGAGAGQGQEMAGSMSG</sequence>
<feature type="non-terminal residue" evidence="3">
    <location>
        <position position="1"/>
    </location>
</feature>
<feature type="region of interest" description="Disordered" evidence="1">
    <location>
        <begin position="202"/>
        <end position="226"/>
    </location>
</feature>